<dbReference type="InterPro" id="IPR036983">
    <property type="entry name" value="AIM24_sf"/>
</dbReference>
<organism evidence="1 2">
    <name type="scientific">Methanobrevibacter thaueri</name>
    <dbReference type="NCBI Taxonomy" id="190975"/>
    <lineage>
        <taxon>Archaea</taxon>
        <taxon>Methanobacteriati</taxon>
        <taxon>Methanobacteriota</taxon>
        <taxon>Methanomada group</taxon>
        <taxon>Methanobacteria</taxon>
        <taxon>Methanobacteriales</taxon>
        <taxon>Methanobacteriaceae</taxon>
        <taxon>Methanobrevibacter</taxon>
    </lineage>
</organism>
<gene>
    <name evidence="1" type="ORF">E7Z79_04220</name>
</gene>
<dbReference type="SUPFAM" id="SSF51219">
    <property type="entry name" value="TRAP-like"/>
    <property type="match status" value="1"/>
</dbReference>
<dbReference type="Gene3D" id="3.60.160.10">
    <property type="entry name" value="Mitochondrial biogenesis AIM24"/>
    <property type="match status" value="1"/>
</dbReference>
<dbReference type="RefSeq" id="WP_303738731.1">
    <property type="nucleotide sequence ID" value="NZ_SUTK01000014.1"/>
</dbReference>
<dbReference type="EMBL" id="SUTK01000014">
    <property type="protein sequence ID" value="MBE6501627.1"/>
    <property type="molecule type" value="Genomic_DNA"/>
</dbReference>
<comment type="caution">
    <text evidence="1">The sequence shown here is derived from an EMBL/GenBank/DDBJ whole genome shotgun (WGS) entry which is preliminary data.</text>
</comment>
<dbReference type="PANTHER" id="PTHR43657:SF1">
    <property type="entry name" value="ALTERED INHERITANCE OF MITOCHONDRIA PROTEIN 24, MITOCHONDRIAL"/>
    <property type="match status" value="1"/>
</dbReference>
<reference evidence="1" key="1">
    <citation type="submission" date="2019-04" db="EMBL/GenBank/DDBJ databases">
        <title>Evolution of Biomass-Degrading Anaerobic Consortia Revealed by Metagenomics.</title>
        <authorList>
            <person name="Peng X."/>
        </authorList>
    </citation>
    <scope>NUCLEOTIDE SEQUENCE</scope>
    <source>
        <strain evidence="1">SIG18</strain>
    </source>
</reference>
<dbReference type="PANTHER" id="PTHR43657">
    <property type="entry name" value="TRYPTOPHAN RNA-BINDING ATTENUATOR PROTEIN-LIKE PROTEIN"/>
    <property type="match status" value="1"/>
</dbReference>
<dbReference type="InterPro" id="IPR016031">
    <property type="entry name" value="Trp_RNA-bd_attenuator-like_dom"/>
</dbReference>
<name>A0A8T3VCD8_9EURY</name>
<dbReference type="Proteomes" id="UP000783037">
    <property type="component" value="Unassembled WGS sequence"/>
</dbReference>
<proteinExistence type="predicted"/>
<evidence type="ECO:0000313" key="1">
    <source>
        <dbReference type="EMBL" id="MBE6501627.1"/>
    </source>
</evidence>
<sequence>MEYEIRGGSFPIVICTLQKGETMKNETGAMAFMTSNMKMDTNTGGGLLKGLGRALSGDSIFLNYFTAQSDNEQIGFSACTPGKIMPIELNGSTIIGQKNAFLAAEESVDVDIYFKKKLGAGLFGGEGFILQKFSGNGMVFLEIDGEVIEKDLAPGEKILLDPGHIAAMEPTIDFDIERVKGAKNILFGEGLFFSKLTGPGKVWIQTMPLSKLAAALIPFLPTSSGQSWDVLFDK</sequence>
<accession>A0A8T3VCD8</accession>
<protein>
    <submittedName>
        <fullName evidence="1">TIGR00266 family protein</fullName>
    </submittedName>
</protein>
<dbReference type="AlphaFoldDB" id="A0A8T3VCD8"/>
<dbReference type="InterPro" id="IPR002838">
    <property type="entry name" value="AIM24"/>
</dbReference>
<evidence type="ECO:0000313" key="2">
    <source>
        <dbReference type="Proteomes" id="UP000783037"/>
    </source>
</evidence>
<dbReference type="Pfam" id="PF01987">
    <property type="entry name" value="AIM24"/>
    <property type="match status" value="1"/>
</dbReference>
<dbReference type="NCBIfam" id="TIGR00266">
    <property type="entry name" value="TIGR00266 family protein"/>
    <property type="match status" value="1"/>
</dbReference>